<dbReference type="PANTHER" id="PTHR32089">
    <property type="entry name" value="METHYL-ACCEPTING CHEMOTAXIS PROTEIN MCPB"/>
    <property type="match status" value="1"/>
</dbReference>
<keyword evidence="6" id="KW-0472">Membrane</keyword>
<dbReference type="Pfam" id="PF00015">
    <property type="entry name" value="MCPsignal"/>
    <property type="match status" value="1"/>
</dbReference>
<evidence type="ECO:0000256" key="2">
    <source>
        <dbReference type="ARBA" id="ARBA00022989"/>
    </source>
</evidence>
<dbReference type="PROSITE" id="PS50111">
    <property type="entry name" value="CHEMOTAXIS_TRANSDUC_2"/>
    <property type="match status" value="1"/>
</dbReference>
<dbReference type="AlphaFoldDB" id="A0A8J3SNM0"/>
<evidence type="ECO:0000259" key="7">
    <source>
        <dbReference type="PROSITE" id="PS50111"/>
    </source>
</evidence>
<evidence type="ECO:0008006" key="11">
    <source>
        <dbReference type="Google" id="ProtNLM"/>
    </source>
</evidence>
<dbReference type="SMART" id="SM00283">
    <property type="entry name" value="MA"/>
    <property type="match status" value="1"/>
</dbReference>
<dbReference type="InterPro" id="IPR003660">
    <property type="entry name" value="HAMP_dom"/>
</dbReference>
<evidence type="ECO:0000313" key="9">
    <source>
        <dbReference type="EMBL" id="GIH96524.1"/>
    </source>
</evidence>
<dbReference type="GO" id="GO:0004888">
    <property type="term" value="F:transmembrane signaling receptor activity"/>
    <property type="evidence" value="ECO:0007669"/>
    <property type="project" value="InterPro"/>
</dbReference>
<name>A0A8J3SNM0_9ACTN</name>
<feature type="transmembrane region" description="Helical" evidence="6">
    <location>
        <begin position="195"/>
        <end position="217"/>
    </location>
</feature>
<accession>A0A8J3SNM0</accession>
<evidence type="ECO:0000256" key="6">
    <source>
        <dbReference type="SAM" id="Phobius"/>
    </source>
</evidence>
<dbReference type="PRINTS" id="PR00260">
    <property type="entry name" value="CHEMTRNSDUCR"/>
</dbReference>
<reference evidence="9 10" key="1">
    <citation type="submission" date="2021-01" db="EMBL/GenBank/DDBJ databases">
        <title>Whole genome shotgun sequence of Planobispora siamensis NBRC 107568.</title>
        <authorList>
            <person name="Komaki H."/>
            <person name="Tamura T."/>
        </authorList>
    </citation>
    <scope>NUCLEOTIDE SEQUENCE [LARGE SCALE GENOMIC DNA]</scope>
    <source>
        <strain evidence="9 10">NBRC 107568</strain>
    </source>
</reference>
<protein>
    <recommendedName>
        <fullName evidence="11">Methyl-accepting chemotaxis protein</fullName>
    </recommendedName>
</protein>
<evidence type="ECO:0000256" key="4">
    <source>
        <dbReference type="ARBA" id="ARBA00029447"/>
    </source>
</evidence>
<evidence type="ECO:0000256" key="5">
    <source>
        <dbReference type="PROSITE-ProRule" id="PRU00284"/>
    </source>
</evidence>
<evidence type="ECO:0000259" key="8">
    <source>
        <dbReference type="PROSITE" id="PS50885"/>
    </source>
</evidence>
<sequence>MSAVRDRGVGTKILASVVVAVLMGGLVGVLGITALSSSNDNAQAMYTDNFIGLESATKMRRLTIQLRLDTANHAVSVEASDKANYEAAIKDTESQLRKAVAEYAGRNPTAEQTVAVRDFEQALDAYVAVRDSELVPASQADDMAGWAAARDEKANPAIERMFAALGAVIDSEKHAAAAEADAAARVYESNRTRMIVALAVGMVAALGLGVAASRGIVGGLRRVQTVAEGLKDGDLTRAANLASADEVGRTGAALDAAVGNLRELVGTIDAAASGVSATAQQVSTVSTQIAAGAEETSAQAGVVSAAAEQVSSNVQTVAAGSEQMGASIAEISAGAAEAAKVAAQAVHVAEATNASIATLGESSREIGQVVKTITSIAEQTNLLALNATIEAARAGDAGKGFAVVAGEVKDLAQETAKATEDIARRVEAIQAGTDAAVAAIGEIAGVIEKINDYQTAIASAVEEQSATTGEMNRNVTEAASSSEEIAVNITGVADAAQSTAQAIAQAQEATASLARMSGELSGLVTRFRF</sequence>
<dbReference type="GO" id="GO:0006935">
    <property type="term" value="P:chemotaxis"/>
    <property type="evidence" value="ECO:0007669"/>
    <property type="project" value="InterPro"/>
</dbReference>
<gene>
    <name evidence="9" type="ORF">Psi01_71540</name>
</gene>
<keyword evidence="3 5" id="KW-0807">Transducer</keyword>
<feature type="transmembrane region" description="Helical" evidence="6">
    <location>
        <begin position="13"/>
        <end position="35"/>
    </location>
</feature>
<organism evidence="9 10">
    <name type="scientific">Planobispora siamensis</name>
    <dbReference type="NCBI Taxonomy" id="936338"/>
    <lineage>
        <taxon>Bacteria</taxon>
        <taxon>Bacillati</taxon>
        <taxon>Actinomycetota</taxon>
        <taxon>Actinomycetes</taxon>
        <taxon>Streptosporangiales</taxon>
        <taxon>Streptosporangiaceae</taxon>
        <taxon>Planobispora</taxon>
    </lineage>
</organism>
<dbReference type="GO" id="GO:0016020">
    <property type="term" value="C:membrane"/>
    <property type="evidence" value="ECO:0007669"/>
    <property type="project" value="InterPro"/>
</dbReference>
<dbReference type="EMBL" id="BOOJ01000066">
    <property type="protein sequence ID" value="GIH96524.1"/>
    <property type="molecule type" value="Genomic_DNA"/>
</dbReference>
<proteinExistence type="inferred from homology"/>
<feature type="domain" description="Methyl-accepting transducer" evidence="7">
    <location>
        <begin position="271"/>
        <end position="517"/>
    </location>
</feature>
<keyword evidence="10" id="KW-1185">Reference proteome</keyword>
<dbReference type="InterPro" id="IPR004089">
    <property type="entry name" value="MCPsignal_dom"/>
</dbReference>
<keyword evidence="1 6" id="KW-0812">Transmembrane</keyword>
<dbReference type="PROSITE" id="PS50885">
    <property type="entry name" value="HAMP"/>
    <property type="match status" value="1"/>
</dbReference>
<comment type="similarity">
    <text evidence="4">Belongs to the methyl-accepting chemotaxis (MCP) protein family.</text>
</comment>
<dbReference type="SUPFAM" id="SSF58104">
    <property type="entry name" value="Methyl-accepting chemotaxis protein (MCP) signaling domain"/>
    <property type="match status" value="1"/>
</dbReference>
<dbReference type="InterPro" id="IPR004090">
    <property type="entry name" value="Chemotax_Me-accpt_rcpt"/>
</dbReference>
<dbReference type="SMART" id="SM00304">
    <property type="entry name" value="HAMP"/>
    <property type="match status" value="1"/>
</dbReference>
<keyword evidence="2 6" id="KW-1133">Transmembrane helix</keyword>
<comment type="caution">
    <text evidence="9">The sequence shown here is derived from an EMBL/GenBank/DDBJ whole genome shotgun (WGS) entry which is preliminary data.</text>
</comment>
<dbReference type="PANTHER" id="PTHR32089:SF112">
    <property type="entry name" value="LYSOZYME-LIKE PROTEIN-RELATED"/>
    <property type="match status" value="1"/>
</dbReference>
<dbReference type="Gene3D" id="1.10.287.950">
    <property type="entry name" value="Methyl-accepting chemotaxis protein"/>
    <property type="match status" value="1"/>
</dbReference>
<dbReference type="GO" id="GO:0007165">
    <property type="term" value="P:signal transduction"/>
    <property type="evidence" value="ECO:0007669"/>
    <property type="project" value="UniProtKB-KW"/>
</dbReference>
<feature type="domain" description="HAMP" evidence="8">
    <location>
        <begin position="214"/>
        <end position="266"/>
    </location>
</feature>
<evidence type="ECO:0000256" key="3">
    <source>
        <dbReference type="ARBA" id="ARBA00023224"/>
    </source>
</evidence>
<evidence type="ECO:0000313" key="10">
    <source>
        <dbReference type="Proteomes" id="UP000619788"/>
    </source>
</evidence>
<evidence type="ECO:0000256" key="1">
    <source>
        <dbReference type="ARBA" id="ARBA00022692"/>
    </source>
</evidence>
<dbReference type="Pfam" id="PF12729">
    <property type="entry name" value="4HB_MCP_1"/>
    <property type="match status" value="1"/>
</dbReference>
<dbReference type="Proteomes" id="UP000619788">
    <property type="component" value="Unassembled WGS sequence"/>
</dbReference>
<dbReference type="InterPro" id="IPR024478">
    <property type="entry name" value="HlyB_4HB_MCP"/>
</dbReference>